<dbReference type="SUPFAM" id="SSF53383">
    <property type="entry name" value="PLP-dependent transferases"/>
    <property type="match status" value="1"/>
</dbReference>
<evidence type="ECO:0000313" key="2">
    <source>
        <dbReference type="Proteomes" id="UP000708148"/>
    </source>
</evidence>
<dbReference type="EMBL" id="CAJHUC010001438">
    <property type="protein sequence ID" value="CAD7701110.1"/>
    <property type="molecule type" value="Genomic_DNA"/>
</dbReference>
<dbReference type="PANTHER" id="PTHR46658:SF1">
    <property type="entry name" value="CYS OR MET METABOLISM PYRIDOXAL-PHOSPHATE-DEPENDENT ENZYME"/>
    <property type="match status" value="1"/>
</dbReference>
<comment type="caution">
    <text evidence="1">The sequence shown here is derived from an EMBL/GenBank/DDBJ whole genome shotgun (WGS) entry which is preliminary data.</text>
</comment>
<dbReference type="InterPro" id="IPR009651">
    <property type="entry name" value="Met_g_lyase_put"/>
</dbReference>
<proteinExistence type="predicted"/>
<name>A0A8S1J1Q1_9CHLO</name>
<dbReference type="InterPro" id="IPR015421">
    <property type="entry name" value="PyrdxlP-dep_Trfase_major"/>
</dbReference>
<accession>A0A8S1J1Q1</accession>
<organism evidence="1 2">
    <name type="scientific">Ostreobium quekettii</name>
    <dbReference type="NCBI Taxonomy" id="121088"/>
    <lineage>
        <taxon>Eukaryota</taxon>
        <taxon>Viridiplantae</taxon>
        <taxon>Chlorophyta</taxon>
        <taxon>core chlorophytes</taxon>
        <taxon>Ulvophyceae</taxon>
        <taxon>TCBD clade</taxon>
        <taxon>Bryopsidales</taxon>
        <taxon>Ostreobineae</taxon>
        <taxon>Ostreobiaceae</taxon>
        <taxon>Ostreobium</taxon>
    </lineage>
</organism>
<reference evidence="1" key="1">
    <citation type="submission" date="2020-12" db="EMBL/GenBank/DDBJ databases">
        <authorList>
            <person name="Iha C."/>
        </authorList>
    </citation>
    <scope>NUCLEOTIDE SEQUENCE</scope>
</reference>
<protein>
    <submittedName>
        <fullName evidence="1">Uncharacterized protein</fullName>
    </submittedName>
</protein>
<dbReference type="InterPro" id="IPR015424">
    <property type="entry name" value="PyrdxlP-dep_Trfase"/>
</dbReference>
<evidence type="ECO:0000313" key="1">
    <source>
        <dbReference type="EMBL" id="CAD7701110.1"/>
    </source>
</evidence>
<dbReference type="Gene3D" id="3.40.640.10">
    <property type="entry name" value="Type I PLP-dependent aspartate aminotransferase-like (Major domain)"/>
    <property type="match status" value="1"/>
</dbReference>
<dbReference type="Gene3D" id="3.90.1150.60">
    <property type="entry name" value="Methioning gamme-lyase, C-terminal domain"/>
    <property type="match status" value="1"/>
</dbReference>
<dbReference type="Proteomes" id="UP000708148">
    <property type="component" value="Unassembled WGS sequence"/>
</dbReference>
<keyword evidence="2" id="KW-1185">Reference proteome</keyword>
<gene>
    <name evidence="1" type="ORF">OSTQU699_LOCUS6469</name>
</gene>
<dbReference type="PANTHER" id="PTHR46658">
    <property type="entry name" value="CYS OR MET METABOLISM PYRIDOXAL-PHOSPHATE-DEPENDENT ENZYME"/>
    <property type="match status" value="1"/>
</dbReference>
<dbReference type="AlphaFoldDB" id="A0A8S1J1Q1"/>
<dbReference type="Pfam" id="PF06838">
    <property type="entry name" value="Met_gamma_lyase"/>
    <property type="match status" value="1"/>
</dbReference>
<dbReference type="OrthoDB" id="5348404at2759"/>
<sequence length="460" mass="48437">MKALGAGSPRSAAPRAALYQWRVGGVARQPTDRAAGTLSNGHGCPGQASSGATGEEIWQAVRRLYPQFLEIDQLVASNSRRVQEAYSQAKIGRHHFAGSTGYGYGDLGRKAFDEAMADVMGAESAIVRSQFVSGTHAIACGLYGALRPGDELLSVTGRPYDTLEEVIGLRGSPGSGSLREWGVSYRELDLTHEGKIDWEALPEAIAEGRPRVAFLQRSCGYALRSTLTIAEIERAVQVIKGADPGCLVFVDNCYGEFTEKIEPPSVGADLAMGSLIKNPGGTLAPGGGYVAGRADMVEAAFSRLGAPGVGLDAGSTLGEYLRLVMQGLFLAPQFVGEALKAGRLIADVMGSRGYGVTPGPGMHHEPSFITAVELGSPDKMAHFCKAVQACCPVASYVQPVPGVTAGYGDEVIFADGTFIDGSTSELSADGPLRPPYVVYCQGGTHWTHWALALEAVIQKL</sequence>